<feature type="chain" id="PRO_5041585933" evidence="1">
    <location>
        <begin position="22"/>
        <end position="50"/>
    </location>
</feature>
<feature type="signal peptide" evidence="1">
    <location>
        <begin position="1"/>
        <end position="21"/>
    </location>
</feature>
<proteinExistence type="predicted"/>
<dbReference type="AlphaFoldDB" id="A0A9Q2WIY3"/>
<evidence type="ECO:0000256" key="1">
    <source>
        <dbReference type="SAM" id="SignalP"/>
    </source>
</evidence>
<dbReference type="EMBL" id="JAANEY010000001">
    <property type="protein sequence ID" value="MBT8551617.1"/>
    <property type="molecule type" value="Genomic_DNA"/>
</dbReference>
<sequence length="50" mass="5523">MNKFAYLLVAIIAFFAGAVSASVLNGNDITPSKNKVISYFEQAHIQQQTY</sequence>
<evidence type="ECO:0000313" key="4">
    <source>
        <dbReference type="Proteomes" id="UP000783102"/>
    </source>
</evidence>
<dbReference type="RefSeq" id="WP_158525194.1">
    <property type="nucleotide sequence ID" value="NZ_CP030087.1"/>
</dbReference>
<organism evidence="2 4">
    <name type="scientific">Polynucleobacter paneuropaeus</name>
    <dbReference type="NCBI Taxonomy" id="2527775"/>
    <lineage>
        <taxon>Bacteria</taxon>
        <taxon>Pseudomonadati</taxon>
        <taxon>Pseudomonadota</taxon>
        <taxon>Betaproteobacteria</taxon>
        <taxon>Burkholderiales</taxon>
        <taxon>Burkholderiaceae</taxon>
        <taxon>Polynucleobacter</taxon>
    </lineage>
</organism>
<evidence type="ECO:0000313" key="2">
    <source>
        <dbReference type="EMBL" id="MBT8551617.1"/>
    </source>
</evidence>
<dbReference type="Proteomes" id="UP000762271">
    <property type="component" value="Unassembled WGS sequence"/>
</dbReference>
<dbReference type="GeneID" id="66833070"/>
<accession>A0A9Q2WIY3</accession>
<name>A0A9Q2WIY3_9BURK</name>
<evidence type="ECO:0000313" key="3">
    <source>
        <dbReference type="EMBL" id="MBT8591475.1"/>
    </source>
</evidence>
<protein>
    <submittedName>
        <fullName evidence="2">Uncharacterized protein</fullName>
    </submittedName>
</protein>
<dbReference type="Proteomes" id="UP000783102">
    <property type="component" value="Unassembled WGS sequence"/>
</dbReference>
<dbReference type="EMBL" id="JAANGI010000001">
    <property type="protein sequence ID" value="MBT8591475.1"/>
    <property type="molecule type" value="Genomic_DNA"/>
</dbReference>
<keyword evidence="1" id="KW-0732">Signal</keyword>
<gene>
    <name evidence="3" type="ORF">G6693_05975</name>
    <name evidence="2" type="ORF">G6731_06550</name>
</gene>
<reference evidence="2" key="1">
    <citation type="journal article" date="2021" name="Genome Biol. Evol.">
        <title>Continental-Scale Gene Flow Prevents Allopatric Divergence of Pelagic Freshwater Bacteria.</title>
        <authorList>
            <person name="Hoetzinger M."/>
            <person name="Pitt A."/>
            <person name="Huemer A."/>
            <person name="Hahn M.W."/>
        </authorList>
    </citation>
    <scope>NUCLEOTIDE SEQUENCE</scope>
    <source>
        <strain evidence="3">AP-YLGG-20-G6</strain>
        <strain evidence="2">SM1-W8</strain>
    </source>
</reference>
<comment type="caution">
    <text evidence="2">The sequence shown here is derived from an EMBL/GenBank/DDBJ whole genome shotgun (WGS) entry which is preliminary data.</text>
</comment>